<evidence type="ECO:0000256" key="2">
    <source>
        <dbReference type="PROSITE-ProRule" id="PRU00124"/>
    </source>
</evidence>
<feature type="chain" id="PRO_5042084732" description="CUB domain-containing protein" evidence="5">
    <location>
        <begin position="23"/>
        <end position="477"/>
    </location>
</feature>
<name>A0AAE0S954_9BIVA</name>
<organism evidence="6 7">
    <name type="scientific">Potamilus streckersoni</name>
    <dbReference type="NCBI Taxonomy" id="2493646"/>
    <lineage>
        <taxon>Eukaryota</taxon>
        <taxon>Metazoa</taxon>
        <taxon>Spiralia</taxon>
        <taxon>Lophotrochozoa</taxon>
        <taxon>Mollusca</taxon>
        <taxon>Bivalvia</taxon>
        <taxon>Autobranchia</taxon>
        <taxon>Heteroconchia</taxon>
        <taxon>Palaeoheterodonta</taxon>
        <taxon>Unionida</taxon>
        <taxon>Unionoidea</taxon>
        <taxon>Unionidae</taxon>
        <taxon>Ambleminae</taxon>
        <taxon>Lampsilini</taxon>
        <taxon>Potamilus</taxon>
    </lineage>
</organism>
<dbReference type="EMBL" id="JAEAOA010001418">
    <property type="protein sequence ID" value="KAK3587095.1"/>
    <property type="molecule type" value="Genomic_DNA"/>
</dbReference>
<keyword evidence="5" id="KW-0732">Signal</keyword>
<dbReference type="SUPFAM" id="SSF57424">
    <property type="entry name" value="LDL receptor-like module"/>
    <property type="match status" value="1"/>
</dbReference>
<gene>
    <name evidence="6" type="ORF">CHS0354_023551</name>
</gene>
<evidence type="ECO:0008006" key="8">
    <source>
        <dbReference type="Google" id="ProtNLM"/>
    </source>
</evidence>
<dbReference type="AlphaFoldDB" id="A0AAE0S954"/>
<dbReference type="InterPro" id="IPR002172">
    <property type="entry name" value="LDrepeatLR_classA_rpt"/>
</dbReference>
<comment type="caution">
    <text evidence="6">The sequence shown here is derived from an EMBL/GenBank/DDBJ whole genome shotgun (WGS) entry which is preliminary data.</text>
</comment>
<protein>
    <recommendedName>
        <fullName evidence="8">CUB domain-containing protein</fullName>
    </recommendedName>
</protein>
<dbReference type="CDD" id="cd00112">
    <property type="entry name" value="LDLa"/>
    <property type="match status" value="1"/>
</dbReference>
<accession>A0AAE0S954</accession>
<evidence type="ECO:0000313" key="7">
    <source>
        <dbReference type="Proteomes" id="UP001195483"/>
    </source>
</evidence>
<dbReference type="PANTHER" id="PTHR24652:SF69">
    <property type="entry name" value="CUB DOMAIN-CONTAINING PROTEIN"/>
    <property type="match status" value="1"/>
</dbReference>
<dbReference type="InterPro" id="IPR035914">
    <property type="entry name" value="Sperma_CUB_dom_sf"/>
</dbReference>
<dbReference type="Proteomes" id="UP001195483">
    <property type="component" value="Unassembled WGS sequence"/>
</dbReference>
<reference evidence="6" key="3">
    <citation type="submission" date="2023-05" db="EMBL/GenBank/DDBJ databases">
        <authorList>
            <person name="Smith C.H."/>
        </authorList>
    </citation>
    <scope>NUCLEOTIDE SEQUENCE</scope>
    <source>
        <strain evidence="6">CHS0354</strain>
        <tissue evidence="6">Mantle</tissue>
    </source>
</reference>
<evidence type="ECO:0000256" key="3">
    <source>
        <dbReference type="SAM" id="MobiDB-lite"/>
    </source>
</evidence>
<dbReference type="PANTHER" id="PTHR24652">
    <property type="entry name" value="LOW-DENSITY LIPOPROTEIN RECEPTOR CLASS A DOMAIN-CONTAINING PROTEIN 2"/>
    <property type="match status" value="1"/>
</dbReference>
<dbReference type="SMART" id="SM00192">
    <property type="entry name" value="LDLa"/>
    <property type="match status" value="1"/>
</dbReference>
<reference evidence="6" key="2">
    <citation type="journal article" date="2021" name="Genome Biol. Evol.">
        <title>Developing a high-quality reference genome for a parasitic bivalve with doubly uniparental inheritance (Bivalvia: Unionida).</title>
        <authorList>
            <person name="Smith C.H."/>
        </authorList>
    </citation>
    <scope>NUCLEOTIDE SEQUENCE</scope>
    <source>
        <strain evidence="6">CHS0354</strain>
        <tissue evidence="6">Mantle</tissue>
    </source>
</reference>
<reference evidence="6" key="1">
    <citation type="journal article" date="2021" name="Genome Biol. Evol.">
        <title>A High-Quality Reference Genome for a Parasitic Bivalve with Doubly Uniparental Inheritance (Bivalvia: Unionida).</title>
        <authorList>
            <person name="Smith C.H."/>
        </authorList>
    </citation>
    <scope>NUCLEOTIDE SEQUENCE</scope>
    <source>
        <strain evidence="6">CHS0354</strain>
    </source>
</reference>
<evidence type="ECO:0000313" key="6">
    <source>
        <dbReference type="EMBL" id="KAK3587095.1"/>
    </source>
</evidence>
<sequence length="477" mass="53529">MVHLLYQCGIIALMFMLDATHCLTPKRYMVNYDRAHLPVYVNDSLILELKGGFLSDDLKSESFLNCQVNVVTETGRRLLVHFLSLEISFDRKKPDRLHIYDYKPDGSAVRITPDQGLFGVYDYYYAGGGQVIKDLMSSSNRLKLDYSGTPTMAYSGFKILFTSFIETPSQCGHHYMSCTRKGVCISVDLWCDGLENCGLQDDSDEINCDYEITVGSDSNGTITAVVAAVASSLTFLLVLVVVGCVIYRLNRRDKEDCNKTLVIFTRSRRQQRHVSLEYDKETIRLCAPPAYEVVIGMDGELPPDYKTISQHLTKTTSMRLEDDMEARFSSINETGPIAKDFEDNVVETAKLTNGCVCVTSALVCMDQEGNRLASGSNSSDTSLQCNKQHNNLNNISDDSPNRINKYVVISDDIEFISCEEEFPDSEEEKDDSGLEDANSESCKHNGYVRVVYSRSPSEREAANIEFIDKDVKNEDDV</sequence>
<feature type="signal peptide" evidence="5">
    <location>
        <begin position="1"/>
        <end position="22"/>
    </location>
</feature>
<feature type="compositionally biased region" description="Acidic residues" evidence="3">
    <location>
        <begin position="421"/>
        <end position="438"/>
    </location>
</feature>
<keyword evidence="4" id="KW-0472">Membrane</keyword>
<comment type="caution">
    <text evidence="2">Lacks conserved residue(s) required for the propagation of feature annotation.</text>
</comment>
<dbReference type="PROSITE" id="PS50068">
    <property type="entry name" value="LDLRA_2"/>
    <property type="match status" value="1"/>
</dbReference>
<feature type="transmembrane region" description="Helical" evidence="4">
    <location>
        <begin position="224"/>
        <end position="249"/>
    </location>
</feature>
<keyword evidence="7" id="KW-1185">Reference proteome</keyword>
<dbReference type="InterPro" id="IPR036055">
    <property type="entry name" value="LDL_receptor-like_sf"/>
</dbReference>
<proteinExistence type="predicted"/>
<evidence type="ECO:0000256" key="1">
    <source>
        <dbReference type="ARBA" id="ARBA00023157"/>
    </source>
</evidence>
<dbReference type="Gene3D" id="2.40.128.620">
    <property type="match status" value="1"/>
</dbReference>
<dbReference type="SUPFAM" id="SSF49854">
    <property type="entry name" value="Spermadhesin, CUB domain"/>
    <property type="match status" value="1"/>
</dbReference>
<evidence type="ECO:0000256" key="4">
    <source>
        <dbReference type="SAM" id="Phobius"/>
    </source>
</evidence>
<feature type="region of interest" description="Disordered" evidence="3">
    <location>
        <begin position="421"/>
        <end position="440"/>
    </location>
</feature>
<keyword evidence="4" id="KW-0812">Transmembrane</keyword>
<keyword evidence="4" id="KW-1133">Transmembrane helix</keyword>
<keyword evidence="1" id="KW-1015">Disulfide bond</keyword>
<dbReference type="InterPro" id="IPR042333">
    <property type="entry name" value="LRAD2/Mig-13-like"/>
</dbReference>
<evidence type="ECO:0000256" key="5">
    <source>
        <dbReference type="SAM" id="SignalP"/>
    </source>
</evidence>